<dbReference type="Proteomes" id="UP000319502">
    <property type="component" value="Unassembled WGS sequence"/>
</dbReference>
<proteinExistence type="predicted"/>
<feature type="transmembrane region" description="Helical" evidence="1">
    <location>
        <begin position="164"/>
        <end position="181"/>
    </location>
</feature>
<dbReference type="SUPFAM" id="SSF52200">
    <property type="entry name" value="Toll/Interleukin receptor TIR domain"/>
    <property type="match status" value="1"/>
</dbReference>
<protein>
    <submittedName>
        <fullName evidence="3">Toll/interleukin-1 receptor domain-containing protein</fullName>
    </submittedName>
</protein>
<dbReference type="Gene3D" id="3.40.50.10140">
    <property type="entry name" value="Toll/interleukin-1 receptor homology (TIR) domain"/>
    <property type="match status" value="1"/>
</dbReference>
<keyword evidence="1" id="KW-1133">Transmembrane helix</keyword>
<organism evidence="3 4">
    <name type="scientific">Denitromonas halophila</name>
    <dbReference type="NCBI Taxonomy" id="1629404"/>
    <lineage>
        <taxon>Bacteria</taxon>
        <taxon>Pseudomonadati</taxon>
        <taxon>Pseudomonadota</taxon>
        <taxon>Betaproteobacteria</taxon>
        <taxon>Rhodocyclales</taxon>
        <taxon>Zoogloeaceae</taxon>
        <taxon>Denitromonas</taxon>
    </lineage>
</organism>
<name>A0A557QHI0_9RHOO</name>
<dbReference type="Pfam" id="PF13676">
    <property type="entry name" value="TIR_2"/>
    <property type="match status" value="1"/>
</dbReference>
<dbReference type="InterPro" id="IPR000157">
    <property type="entry name" value="TIR_dom"/>
</dbReference>
<dbReference type="InterPro" id="IPR035897">
    <property type="entry name" value="Toll_tir_struct_dom_sf"/>
</dbReference>
<evidence type="ECO:0000256" key="1">
    <source>
        <dbReference type="SAM" id="Phobius"/>
    </source>
</evidence>
<gene>
    <name evidence="3" type="ORF">FHP91_18005</name>
</gene>
<dbReference type="EMBL" id="VMNK01000017">
    <property type="protein sequence ID" value="TVO52323.1"/>
    <property type="molecule type" value="Genomic_DNA"/>
</dbReference>
<evidence type="ECO:0000259" key="2">
    <source>
        <dbReference type="PROSITE" id="PS50104"/>
    </source>
</evidence>
<keyword evidence="1" id="KW-0812">Transmembrane</keyword>
<dbReference type="OrthoDB" id="574237at2"/>
<dbReference type="AlphaFoldDB" id="A0A557QHI0"/>
<evidence type="ECO:0000313" key="3">
    <source>
        <dbReference type="EMBL" id="TVO52323.1"/>
    </source>
</evidence>
<keyword evidence="3" id="KW-0675">Receptor</keyword>
<accession>A0A557QHI0</accession>
<feature type="domain" description="TIR" evidence="2">
    <location>
        <begin position="1"/>
        <end position="147"/>
    </location>
</feature>
<keyword evidence="1" id="KW-0472">Membrane</keyword>
<keyword evidence="4" id="KW-1185">Reference proteome</keyword>
<dbReference type="GO" id="GO:0007165">
    <property type="term" value="P:signal transduction"/>
    <property type="evidence" value="ECO:0007669"/>
    <property type="project" value="InterPro"/>
</dbReference>
<dbReference type="RefSeq" id="WP_144310892.1">
    <property type="nucleotide sequence ID" value="NZ_VMNK01000017.1"/>
</dbReference>
<comment type="caution">
    <text evidence="3">The sequence shown here is derived from an EMBL/GenBank/DDBJ whole genome shotgun (WGS) entry which is preliminary data.</text>
</comment>
<reference evidence="3 4" key="1">
    <citation type="submission" date="2019-07" db="EMBL/GenBank/DDBJ databases">
        <title>The pathways for chlorine oxyanion respiration interact through the shared metabolite chlorate.</title>
        <authorList>
            <person name="Barnum T.P."/>
            <person name="Cheng Y."/>
            <person name="Hill K.A."/>
            <person name="Lucas L.N."/>
            <person name="Carlson H.K."/>
            <person name="Coates J.D."/>
        </authorList>
    </citation>
    <scope>NUCLEOTIDE SEQUENCE [LARGE SCALE GENOMIC DNA]</scope>
    <source>
        <strain evidence="3 4">SFB-3</strain>
    </source>
</reference>
<dbReference type="PROSITE" id="PS50104">
    <property type="entry name" value="TIR"/>
    <property type="match status" value="1"/>
</dbReference>
<sequence length="295" mass="32398">MSQIFISYRREDSAGHAGRLEEALERHFGAGSVFRDVEDLPPGQPFPAALQARLHSADLALVLIGPRWLSAERDGVQRLSLPDDYVRMEVSRALGRGIPVVPVLLDEATLPTKDELPSDLQPLVQRHAVRVSDAGWADDVARLISALTAELGDQGRPPSMHRRVALAGVVAALAAGVWWWLGPQAPPFPAGAWQAEVRYHWGDTYQERFEFELAGNAVLGSASFLGRPRALEEATWTDGQLSFVTHSESTMGSETRTSTHRYFMTREGEQLKVRYSTAGGFESPPPMVFMASPAN</sequence>
<evidence type="ECO:0000313" key="4">
    <source>
        <dbReference type="Proteomes" id="UP000319502"/>
    </source>
</evidence>